<protein>
    <submittedName>
        <fullName evidence="3">Uncharacterized protein</fullName>
    </submittedName>
</protein>
<name>A0A433PNX2_9FUNG</name>
<keyword evidence="2" id="KW-1133">Transmembrane helix</keyword>
<keyword evidence="2" id="KW-0472">Membrane</keyword>
<reference evidence="3 4" key="1">
    <citation type="journal article" date="2018" name="New Phytol.">
        <title>Phylogenomics of Endogonaceae and evolution of mycorrhizas within Mucoromycota.</title>
        <authorList>
            <person name="Chang Y."/>
            <person name="Desiro A."/>
            <person name="Na H."/>
            <person name="Sandor L."/>
            <person name="Lipzen A."/>
            <person name="Clum A."/>
            <person name="Barry K."/>
            <person name="Grigoriev I.V."/>
            <person name="Martin F.M."/>
            <person name="Stajich J.E."/>
            <person name="Smith M.E."/>
            <person name="Bonito G."/>
            <person name="Spatafora J.W."/>
        </authorList>
    </citation>
    <scope>NUCLEOTIDE SEQUENCE [LARGE SCALE GENOMIC DNA]</scope>
    <source>
        <strain evidence="3 4">AD002</strain>
    </source>
</reference>
<keyword evidence="2" id="KW-0812">Transmembrane</keyword>
<evidence type="ECO:0000256" key="2">
    <source>
        <dbReference type="SAM" id="Phobius"/>
    </source>
</evidence>
<comment type="caution">
    <text evidence="3">The sequence shown here is derived from an EMBL/GenBank/DDBJ whole genome shotgun (WGS) entry which is preliminary data.</text>
</comment>
<gene>
    <name evidence="3" type="ORF">BC938DRAFT_475795</name>
</gene>
<accession>A0A433PNX2</accession>
<dbReference type="AlphaFoldDB" id="A0A433PNX2"/>
<organism evidence="3 4">
    <name type="scientific">Jimgerdemannia flammicorona</name>
    <dbReference type="NCBI Taxonomy" id="994334"/>
    <lineage>
        <taxon>Eukaryota</taxon>
        <taxon>Fungi</taxon>
        <taxon>Fungi incertae sedis</taxon>
        <taxon>Mucoromycota</taxon>
        <taxon>Mucoromycotina</taxon>
        <taxon>Endogonomycetes</taxon>
        <taxon>Endogonales</taxon>
        <taxon>Endogonaceae</taxon>
        <taxon>Jimgerdemannia</taxon>
    </lineage>
</organism>
<feature type="region of interest" description="Disordered" evidence="1">
    <location>
        <begin position="1"/>
        <end position="20"/>
    </location>
</feature>
<dbReference type="Proteomes" id="UP000274822">
    <property type="component" value="Unassembled WGS sequence"/>
</dbReference>
<evidence type="ECO:0000313" key="3">
    <source>
        <dbReference type="EMBL" id="RUS19206.1"/>
    </source>
</evidence>
<sequence length="144" mass="16281">MANPRQNLPNPCFRKGARAPRTPQELAKRCYKLACKKLEVDEKKHMYDVRERLLLYVTLNKAEKMMQAAKGPRMPWDDEDDDNCTAVGKIIFSPLERCPTPVPIKAGTSPCTDLIKRQPVSWGLALPLIPIVIILVTRSIIVSK</sequence>
<dbReference type="EMBL" id="RBNJ01021761">
    <property type="protein sequence ID" value="RUS19206.1"/>
    <property type="molecule type" value="Genomic_DNA"/>
</dbReference>
<keyword evidence="4" id="KW-1185">Reference proteome</keyword>
<evidence type="ECO:0000256" key="1">
    <source>
        <dbReference type="SAM" id="MobiDB-lite"/>
    </source>
</evidence>
<proteinExistence type="predicted"/>
<feature type="transmembrane region" description="Helical" evidence="2">
    <location>
        <begin position="120"/>
        <end position="141"/>
    </location>
</feature>
<evidence type="ECO:0000313" key="4">
    <source>
        <dbReference type="Proteomes" id="UP000274822"/>
    </source>
</evidence>